<dbReference type="EMBL" id="ABCC02000041">
    <property type="protein sequence ID" value="EDP14147.1"/>
    <property type="molecule type" value="Genomic_DNA"/>
</dbReference>
<comment type="caution">
    <text evidence="1">The sequence shown here is derived from an EMBL/GenBank/DDBJ whole genome shotgun (WGS) entry which is preliminary data.</text>
</comment>
<accession>A8RZZ5</accession>
<dbReference type="HOGENOM" id="CLU_3287313_0_0_9"/>
<name>A8RZZ5_ENTBW</name>
<gene>
    <name evidence="1" type="ORF">CLOBOL_05539</name>
</gene>
<proteinExistence type="predicted"/>
<evidence type="ECO:0000313" key="2">
    <source>
        <dbReference type="Proteomes" id="UP000005396"/>
    </source>
</evidence>
<evidence type="ECO:0000313" key="1">
    <source>
        <dbReference type="EMBL" id="EDP14147.1"/>
    </source>
</evidence>
<reference evidence="1 2" key="2">
    <citation type="submission" date="2007-09" db="EMBL/GenBank/DDBJ databases">
        <title>Draft genome sequence of Clostridium bolteae (ATCC BAA-613).</title>
        <authorList>
            <person name="Sudarsanam P."/>
            <person name="Ley R."/>
            <person name="Guruge J."/>
            <person name="Turnbaugh P.J."/>
            <person name="Mahowald M."/>
            <person name="Liep D."/>
            <person name="Gordon J."/>
        </authorList>
    </citation>
    <scope>NUCLEOTIDE SEQUENCE [LARGE SCALE GENOMIC DNA]</scope>
    <source>
        <strain evidence="2">ATCC BAA-613 / DSM 15670 / CCUG 46953 / JCM 12243 / WAL 16351</strain>
    </source>
</reference>
<dbReference type="Proteomes" id="UP000005396">
    <property type="component" value="Unassembled WGS sequence"/>
</dbReference>
<reference evidence="1 2" key="1">
    <citation type="submission" date="2007-08" db="EMBL/GenBank/DDBJ databases">
        <authorList>
            <person name="Fulton L."/>
            <person name="Clifton S."/>
            <person name="Fulton B."/>
            <person name="Xu J."/>
            <person name="Minx P."/>
            <person name="Pepin K.H."/>
            <person name="Johnson M."/>
            <person name="Thiruvilangam P."/>
            <person name="Bhonagiri V."/>
            <person name="Nash W.E."/>
            <person name="Mardis E.R."/>
            <person name="Wilson R.K."/>
        </authorList>
    </citation>
    <scope>NUCLEOTIDE SEQUENCE [LARGE SCALE GENOMIC DNA]</scope>
    <source>
        <strain evidence="2">ATCC BAA-613 / DSM 15670 / CCUG 46953 / JCM 12243 / WAL 16351</strain>
    </source>
</reference>
<dbReference type="PaxDb" id="411902-CLOBOL_05539"/>
<dbReference type="AlphaFoldDB" id="A8RZZ5"/>
<organism evidence="1 2">
    <name type="scientific">Enterocloster bolteae (strain ATCC BAA-613 / DSM 15670 / CCUG 46953 / JCM 12243 / WAL 16351)</name>
    <name type="common">Clostridium bolteae</name>
    <dbReference type="NCBI Taxonomy" id="411902"/>
    <lineage>
        <taxon>Bacteria</taxon>
        <taxon>Bacillati</taxon>
        <taxon>Bacillota</taxon>
        <taxon>Clostridia</taxon>
        <taxon>Lachnospirales</taxon>
        <taxon>Lachnospiraceae</taxon>
        <taxon>Enterocloster</taxon>
    </lineage>
</organism>
<sequence>MFEIYVSFGGPPFLKWFYAYLCIAWFYCRRTGFSFVVGWK</sequence>
<protein>
    <submittedName>
        <fullName evidence="1">Uncharacterized protein</fullName>
    </submittedName>
</protein>